<dbReference type="Proteomes" id="UP000655868">
    <property type="component" value="Unassembled WGS sequence"/>
</dbReference>
<evidence type="ECO:0000313" key="2">
    <source>
        <dbReference type="EMBL" id="MBJ8341348.1"/>
    </source>
</evidence>
<dbReference type="Pfam" id="PF01814">
    <property type="entry name" value="Hemerythrin"/>
    <property type="match status" value="1"/>
</dbReference>
<accession>A0A934NU55</accession>
<dbReference type="RefSeq" id="WP_199706229.1">
    <property type="nucleotide sequence ID" value="NZ_JAEMNV010000007.1"/>
</dbReference>
<evidence type="ECO:0000259" key="1">
    <source>
        <dbReference type="Pfam" id="PF01814"/>
    </source>
</evidence>
<dbReference type="CDD" id="cd12108">
    <property type="entry name" value="Hr-like"/>
    <property type="match status" value="1"/>
</dbReference>
<gene>
    <name evidence="2" type="ORF">JGU71_20900</name>
</gene>
<protein>
    <submittedName>
        <fullName evidence="2">Hemerythrin domain-containing protein</fullName>
    </submittedName>
</protein>
<name>A0A934NU55_9NOCA</name>
<feature type="domain" description="Hemerythrin-like" evidence="1">
    <location>
        <begin position="12"/>
        <end position="136"/>
    </location>
</feature>
<dbReference type="PANTHER" id="PTHR38048:SF1">
    <property type="entry name" value="HEMERYTHRIN-LIKE DOMAIN-CONTAINING PROTEIN"/>
    <property type="match status" value="1"/>
</dbReference>
<sequence>MTEHLTMNTIVHAAFRRTIARFVGALDTFPDGSRERADQLERAWDFAEDEIHHHHDYEEQYFWPALQQTDADLRVVAELDGEHEAMRAALGAASRAMAALPLDPTTATATVARDAVAHLGTVLGDHLAHEERDLEPISAAYKNAPPMKTALRQVKKAHFKTMGNTIEWLKDGADSSDIAGLRKELPPPVIFLFTRIAGRRYRREIAPTWATS</sequence>
<comment type="caution">
    <text evidence="2">The sequence shown here is derived from an EMBL/GenBank/DDBJ whole genome shotgun (WGS) entry which is preliminary data.</text>
</comment>
<proteinExistence type="predicted"/>
<dbReference type="AlphaFoldDB" id="A0A934NU55"/>
<dbReference type="PANTHER" id="PTHR38048">
    <property type="entry name" value="EXPRESSED PROTEIN"/>
    <property type="match status" value="1"/>
</dbReference>
<dbReference type="InterPro" id="IPR012312">
    <property type="entry name" value="Hemerythrin-like"/>
</dbReference>
<reference evidence="2" key="1">
    <citation type="submission" date="2020-12" db="EMBL/GenBank/DDBJ databases">
        <title>Antrihabitans popcorni sp. nov. and Antrihabitans auranticaus sp. nov., isolated from a larva cave.</title>
        <authorList>
            <person name="Lee S.D."/>
            <person name="Kim I.S."/>
        </authorList>
    </citation>
    <scope>NUCLEOTIDE SEQUENCE</scope>
    <source>
        <strain evidence="2">YC3-6</strain>
    </source>
</reference>
<organism evidence="2 3">
    <name type="scientific">Antrihabitans stalagmiti</name>
    <dbReference type="NCBI Taxonomy" id="2799499"/>
    <lineage>
        <taxon>Bacteria</taxon>
        <taxon>Bacillati</taxon>
        <taxon>Actinomycetota</taxon>
        <taxon>Actinomycetes</taxon>
        <taxon>Mycobacteriales</taxon>
        <taxon>Nocardiaceae</taxon>
        <taxon>Antrihabitans</taxon>
    </lineage>
</organism>
<dbReference type="Gene3D" id="1.20.120.520">
    <property type="entry name" value="nmb1532 protein domain like"/>
    <property type="match status" value="1"/>
</dbReference>
<dbReference type="InterPro" id="IPR053206">
    <property type="entry name" value="Dimeric_xanthone_biosynth"/>
</dbReference>
<evidence type="ECO:0000313" key="3">
    <source>
        <dbReference type="Proteomes" id="UP000655868"/>
    </source>
</evidence>
<keyword evidence="3" id="KW-1185">Reference proteome</keyword>
<dbReference type="EMBL" id="JAEMNV010000007">
    <property type="protein sequence ID" value="MBJ8341348.1"/>
    <property type="molecule type" value="Genomic_DNA"/>
</dbReference>